<dbReference type="InterPro" id="IPR029171">
    <property type="entry name" value="DUF4638"/>
</dbReference>
<evidence type="ECO:0000313" key="1">
    <source>
        <dbReference type="EMBL" id="TFK09024.1"/>
    </source>
</evidence>
<comment type="caution">
    <text evidence="1">The sequence shown here is derived from an EMBL/GenBank/DDBJ whole genome shotgun (WGS) entry which is preliminary data.</text>
</comment>
<accession>A0A4D9ETG0</accession>
<dbReference type="PANTHER" id="PTHR35679:SF1">
    <property type="entry name" value="RIKEN CDNA 4933402J07 GENE"/>
    <property type="match status" value="1"/>
</dbReference>
<reference evidence="1 2" key="1">
    <citation type="submission" date="2019-04" db="EMBL/GenBank/DDBJ databases">
        <title>Draft genome of the big-headed turtle Platysternon megacephalum.</title>
        <authorList>
            <person name="Gong S."/>
        </authorList>
    </citation>
    <scope>NUCLEOTIDE SEQUENCE [LARGE SCALE GENOMIC DNA]</scope>
    <source>
        <strain evidence="1">DO16091913</strain>
        <tissue evidence="1">Muscle</tissue>
    </source>
</reference>
<keyword evidence="2" id="KW-1185">Reference proteome</keyword>
<reference evidence="1 2" key="2">
    <citation type="submission" date="2019-04" db="EMBL/GenBank/DDBJ databases">
        <title>The genome sequence of big-headed turtle.</title>
        <authorList>
            <person name="Gong S."/>
        </authorList>
    </citation>
    <scope>NUCLEOTIDE SEQUENCE [LARGE SCALE GENOMIC DNA]</scope>
    <source>
        <strain evidence="1">DO16091913</strain>
        <tissue evidence="1">Muscle</tissue>
    </source>
</reference>
<dbReference type="EMBL" id="QXTE01000059">
    <property type="protein sequence ID" value="TFK09024.1"/>
    <property type="molecule type" value="Genomic_DNA"/>
</dbReference>
<protein>
    <submittedName>
        <fullName evidence="1">Prolactin-releasing peptide receptor-like</fullName>
    </submittedName>
</protein>
<gene>
    <name evidence="1" type="ORF">DR999_PMT08036</name>
</gene>
<dbReference type="Pfam" id="PF15472">
    <property type="entry name" value="DUF4638"/>
    <property type="match status" value="1"/>
</dbReference>
<proteinExistence type="predicted"/>
<dbReference type="Proteomes" id="UP000297703">
    <property type="component" value="Unassembled WGS sequence"/>
</dbReference>
<name>A0A4D9ETG0_9SAUR</name>
<organism evidence="1 2">
    <name type="scientific">Platysternon megacephalum</name>
    <name type="common">big-headed turtle</name>
    <dbReference type="NCBI Taxonomy" id="55544"/>
    <lineage>
        <taxon>Eukaryota</taxon>
        <taxon>Metazoa</taxon>
        <taxon>Chordata</taxon>
        <taxon>Craniata</taxon>
        <taxon>Vertebrata</taxon>
        <taxon>Euteleostomi</taxon>
        <taxon>Archelosauria</taxon>
        <taxon>Testudinata</taxon>
        <taxon>Testudines</taxon>
        <taxon>Cryptodira</taxon>
        <taxon>Durocryptodira</taxon>
        <taxon>Testudinoidea</taxon>
        <taxon>Platysternidae</taxon>
        <taxon>Platysternon</taxon>
    </lineage>
</organism>
<evidence type="ECO:0000313" key="2">
    <source>
        <dbReference type="Proteomes" id="UP000297703"/>
    </source>
</evidence>
<dbReference type="PANTHER" id="PTHR35679">
    <property type="entry name" value="RIKEN CDNA 4933402J07 GENE"/>
    <property type="match status" value="1"/>
</dbReference>
<sequence>MADISWKAMDSGVMDWLDNKRAKTLRVSNDRESFQLKKIRRSLETMKSMNDNLMKQEERKVKRWLAKQAELSPSASTSYKNLYKIPSSEVNQEANQEVQQVSERGSTETPWSQFGDHLPNFVSFLRLPTKRPGCDQKHSKDFTPFSGTDLSMQTVSARTSYGSRSSFYNPHQTASVSKKDISARQLYVDNNSFSMQEAISMFPSLQKLSVTGEKFSFSKLHLHETASGSPAFERRLKGMLERAREEEKFKQTVTLPQIRPEEFLSCRYLRLSQSNINTLLQLCKESGVHIDIHPHMKESEIDINTVLSSNLSRAV</sequence>
<keyword evidence="1" id="KW-0675">Receptor</keyword>
<dbReference type="OrthoDB" id="10071349at2759"/>
<dbReference type="AlphaFoldDB" id="A0A4D9ETG0"/>